<dbReference type="RefSeq" id="WP_205725115.1">
    <property type="nucleotide sequence ID" value="NZ_JAFHKR010000038.1"/>
</dbReference>
<sequence length="339" mass="39440">MSQLEVYGSLPGIGDRNYLKAVIEIVQTCEKFNFTGALIQYNHKVPDPWVLTLKILQHSTKFIPLIAIQPYSMPPFTLAKSIASVAYLYNRRVYLNMISGSNPKELQEVGDEINHSERYIRLNEYIHIVKKLLSHQDVFTYEGDYYNYRNLRYFEPGIKKNILPKFFIGGSSDNGGSNENISLTNPEPIDMFKNYFVHKYKENRELGIRIGIITRKTDIEAWSVAKDYFPTNRLAYIRCKFNRESESSWKQRLALLTENEVYDQTYWLGSVLSGRSHSPFLVGNYEKVAEYLFRYIQCGVKHIILASPQEEYEENANVINIVKDYINKRGSKEAINFES</sequence>
<dbReference type="SUPFAM" id="SSF51679">
    <property type="entry name" value="Bacterial luciferase-like"/>
    <property type="match status" value="1"/>
</dbReference>
<reference evidence="6 7" key="1">
    <citation type="submission" date="2021-01" db="EMBL/GenBank/DDBJ databases">
        <title>Genome Sequencing of Type Strains.</title>
        <authorList>
            <person name="Lemaire J.F."/>
            <person name="Inderbitzin P."/>
            <person name="Collins S.B."/>
            <person name="Wespe N."/>
            <person name="Knight-Connoni V."/>
        </authorList>
    </citation>
    <scope>NUCLEOTIDE SEQUENCE [LARGE SCALE GENOMIC DNA]</scope>
    <source>
        <strain evidence="6 7">DSM 23009</strain>
    </source>
</reference>
<name>A0ABS2ZNG4_9BACL</name>
<dbReference type="PANTHER" id="PTHR42847:SF4">
    <property type="entry name" value="ALKANESULFONATE MONOOXYGENASE-RELATED"/>
    <property type="match status" value="1"/>
</dbReference>
<evidence type="ECO:0000259" key="5">
    <source>
        <dbReference type="Pfam" id="PF00296"/>
    </source>
</evidence>
<keyword evidence="7" id="KW-1185">Reference proteome</keyword>
<evidence type="ECO:0000313" key="6">
    <source>
        <dbReference type="EMBL" id="MBN3554057.1"/>
    </source>
</evidence>
<feature type="domain" description="Luciferase-like" evidence="5">
    <location>
        <begin position="17"/>
        <end position="300"/>
    </location>
</feature>
<evidence type="ECO:0000256" key="1">
    <source>
        <dbReference type="ARBA" id="ARBA00022630"/>
    </source>
</evidence>
<evidence type="ECO:0000256" key="2">
    <source>
        <dbReference type="ARBA" id="ARBA00022643"/>
    </source>
</evidence>
<gene>
    <name evidence="6" type="ORF">JYA63_07275</name>
</gene>
<dbReference type="PANTHER" id="PTHR42847">
    <property type="entry name" value="ALKANESULFONATE MONOOXYGENASE"/>
    <property type="match status" value="1"/>
</dbReference>
<dbReference type="Pfam" id="PF00296">
    <property type="entry name" value="Bac_luciferase"/>
    <property type="match status" value="1"/>
</dbReference>
<dbReference type="Proteomes" id="UP001296923">
    <property type="component" value="Unassembled WGS sequence"/>
</dbReference>
<accession>A0ABS2ZNG4</accession>
<dbReference type="InterPro" id="IPR011251">
    <property type="entry name" value="Luciferase-like_dom"/>
</dbReference>
<comment type="caution">
    <text evidence="6">The sequence shown here is derived from an EMBL/GenBank/DDBJ whole genome shotgun (WGS) entry which is preliminary data.</text>
</comment>
<dbReference type="EMBL" id="JAFHKR010000038">
    <property type="protein sequence ID" value="MBN3554057.1"/>
    <property type="molecule type" value="Genomic_DNA"/>
</dbReference>
<evidence type="ECO:0000256" key="3">
    <source>
        <dbReference type="ARBA" id="ARBA00023002"/>
    </source>
</evidence>
<evidence type="ECO:0000256" key="4">
    <source>
        <dbReference type="ARBA" id="ARBA00023033"/>
    </source>
</evidence>
<dbReference type="Gene3D" id="3.20.20.30">
    <property type="entry name" value="Luciferase-like domain"/>
    <property type="match status" value="1"/>
</dbReference>
<keyword evidence="2" id="KW-0288">FMN</keyword>
<protein>
    <submittedName>
        <fullName evidence="6">LLM class flavin-dependent oxidoreductase</fullName>
    </submittedName>
</protein>
<keyword evidence="4" id="KW-0503">Monooxygenase</keyword>
<evidence type="ECO:0000313" key="7">
    <source>
        <dbReference type="Proteomes" id="UP001296923"/>
    </source>
</evidence>
<dbReference type="InterPro" id="IPR036661">
    <property type="entry name" value="Luciferase-like_sf"/>
</dbReference>
<proteinExistence type="predicted"/>
<dbReference type="InterPro" id="IPR050172">
    <property type="entry name" value="SsuD_RutA_monooxygenase"/>
</dbReference>
<organism evidence="6 7">
    <name type="scientific">Fictibacillus nanhaiensis</name>
    <dbReference type="NCBI Taxonomy" id="742169"/>
    <lineage>
        <taxon>Bacteria</taxon>
        <taxon>Bacillati</taxon>
        <taxon>Bacillota</taxon>
        <taxon>Bacilli</taxon>
        <taxon>Bacillales</taxon>
        <taxon>Fictibacillaceae</taxon>
        <taxon>Fictibacillus</taxon>
    </lineage>
</organism>
<keyword evidence="3" id="KW-0560">Oxidoreductase</keyword>
<keyword evidence="1" id="KW-0285">Flavoprotein</keyword>